<gene>
    <name evidence="8" type="ORF">METZ01_LOCUS166777</name>
</gene>
<dbReference type="EMBL" id="UINC01030093">
    <property type="protein sequence ID" value="SVB13923.1"/>
    <property type="molecule type" value="Genomic_DNA"/>
</dbReference>
<evidence type="ECO:0000256" key="5">
    <source>
        <dbReference type="ARBA" id="ARBA00050406"/>
    </source>
</evidence>
<dbReference type="GO" id="GO:0046872">
    <property type="term" value="F:metal ion binding"/>
    <property type="evidence" value="ECO:0007669"/>
    <property type="project" value="UniProtKB-KW"/>
</dbReference>
<dbReference type="InterPro" id="IPR017515">
    <property type="entry name" value="MeMalonyl-CoA_epimerase"/>
</dbReference>
<organism evidence="8">
    <name type="scientific">marine metagenome</name>
    <dbReference type="NCBI Taxonomy" id="408172"/>
    <lineage>
        <taxon>unclassified sequences</taxon>
        <taxon>metagenomes</taxon>
        <taxon>ecological metagenomes</taxon>
    </lineage>
</organism>
<keyword evidence="2" id="KW-0479">Metal-binding</keyword>
<feature type="domain" description="VOC" evidence="7">
    <location>
        <begin position="4"/>
        <end position="134"/>
    </location>
</feature>
<dbReference type="Gene3D" id="3.10.180.10">
    <property type="entry name" value="2,3-Dihydroxybiphenyl 1,2-Dioxygenase, domain 1"/>
    <property type="match status" value="1"/>
</dbReference>
<dbReference type="EC" id="5.1.99.1" evidence="6"/>
<dbReference type="SUPFAM" id="SSF54593">
    <property type="entry name" value="Glyoxalase/Bleomycin resistance protein/Dihydroxybiphenyl dioxygenase"/>
    <property type="match status" value="1"/>
</dbReference>
<evidence type="ECO:0000256" key="4">
    <source>
        <dbReference type="ARBA" id="ARBA00023285"/>
    </source>
</evidence>
<protein>
    <recommendedName>
        <fullName evidence="6">methylmalonyl-CoA epimerase</fullName>
        <ecNumber evidence="6">5.1.99.1</ecNumber>
    </recommendedName>
</protein>
<dbReference type="PANTHER" id="PTHR43048">
    <property type="entry name" value="METHYLMALONYL-COA EPIMERASE"/>
    <property type="match status" value="1"/>
</dbReference>
<dbReference type="InterPro" id="IPR029068">
    <property type="entry name" value="Glyas_Bleomycin-R_OHBP_Dase"/>
</dbReference>
<evidence type="ECO:0000256" key="2">
    <source>
        <dbReference type="ARBA" id="ARBA00022723"/>
    </source>
</evidence>
<dbReference type="GO" id="GO:0046491">
    <property type="term" value="P:L-methylmalonyl-CoA metabolic process"/>
    <property type="evidence" value="ECO:0007669"/>
    <property type="project" value="TreeGrafter"/>
</dbReference>
<evidence type="ECO:0000256" key="3">
    <source>
        <dbReference type="ARBA" id="ARBA00023235"/>
    </source>
</evidence>
<dbReference type="FunFam" id="3.10.180.10:FF:000003">
    <property type="entry name" value="Methylmalonyl-CoA epimerase, mitochondrial"/>
    <property type="match status" value="1"/>
</dbReference>
<dbReference type="NCBIfam" id="TIGR03081">
    <property type="entry name" value="metmalonyl_epim"/>
    <property type="match status" value="1"/>
</dbReference>
<keyword evidence="4" id="KW-0170">Cobalt</keyword>
<evidence type="ECO:0000259" key="7">
    <source>
        <dbReference type="PROSITE" id="PS51819"/>
    </source>
</evidence>
<proteinExistence type="inferred from homology"/>
<name>A0A382BL94_9ZZZZ</name>
<sequence length="134" mass="14659">MIGKLNHIAIAVPDIRKAADQYKNIFGAKVSEPVEQPDHGVTTVFINLGNTKIELLEILGEDSPIKKFLDKNPKGGMHHICLEVKNINDAIEKLNTHEVLITGNGKPKIGAHGKPVVFLHPKSCNGTLIELEEV</sequence>
<dbReference type="Pfam" id="PF13669">
    <property type="entry name" value="Glyoxalase_4"/>
    <property type="match status" value="1"/>
</dbReference>
<dbReference type="AlphaFoldDB" id="A0A382BL94"/>
<evidence type="ECO:0000256" key="6">
    <source>
        <dbReference type="ARBA" id="ARBA00066411"/>
    </source>
</evidence>
<dbReference type="CDD" id="cd07249">
    <property type="entry name" value="MMCE"/>
    <property type="match status" value="1"/>
</dbReference>
<dbReference type="PANTHER" id="PTHR43048:SF3">
    <property type="entry name" value="METHYLMALONYL-COA EPIMERASE, MITOCHONDRIAL"/>
    <property type="match status" value="1"/>
</dbReference>
<dbReference type="GO" id="GO:0004493">
    <property type="term" value="F:methylmalonyl-CoA epimerase activity"/>
    <property type="evidence" value="ECO:0007669"/>
    <property type="project" value="UniProtKB-EC"/>
</dbReference>
<comment type="similarity">
    <text evidence="1">Belongs to the methylmalonyl-CoA epimerase family.</text>
</comment>
<dbReference type="InterPro" id="IPR037523">
    <property type="entry name" value="VOC_core"/>
</dbReference>
<comment type="catalytic activity">
    <reaction evidence="5">
        <text>(R)-methylmalonyl-CoA = (S)-methylmalonyl-CoA</text>
        <dbReference type="Rhea" id="RHEA:20553"/>
        <dbReference type="ChEBI" id="CHEBI:57326"/>
        <dbReference type="ChEBI" id="CHEBI:57327"/>
        <dbReference type="EC" id="5.1.99.1"/>
    </reaction>
    <physiologicalReaction direction="right-to-left" evidence="5">
        <dbReference type="Rhea" id="RHEA:20555"/>
    </physiologicalReaction>
</comment>
<evidence type="ECO:0000313" key="8">
    <source>
        <dbReference type="EMBL" id="SVB13923.1"/>
    </source>
</evidence>
<keyword evidence="3" id="KW-0413">Isomerase</keyword>
<evidence type="ECO:0000256" key="1">
    <source>
        <dbReference type="ARBA" id="ARBA00009308"/>
    </source>
</evidence>
<dbReference type="InterPro" id="IPR051785">
    <property type="entry name" value="MMCE/EMCE_epimerase"/>
</dbReference>
<reference evidence="8" key="1">
    <citation type="submission" date="2018-05" db="EMBL/GenBank/DDBJ databases">
        <authorList>
            <person name="Lanie J.A."/>
            <person name="Ng W.-L."/>
            <person name="Kazmierczak K.M."/>
            <person name="Andrzejewski T.M."/>
            <person name="Davidsen T.M."/>
            <person name="Wayne K.J."/>
            <person name="Tettelin H."/>
            <person name="Glass J.I."/>
            <person name="Rusch D."/>
            <person name="Podicherti R."/>
            <person name="Tsui H.-C.T."/>
            <person name="Winkler M.E."/>
        </authorList>
    </citation>
    <scope>NUCLEOTIDE SEQUENCE</scope>
</reference>
<accession>A0A382BL94</accession>
<dbReference type="PROSITE" id="PS51819">
    <property type="entry name" value="VOC"/>
    <property type="match status" value="1"/>
</dbReference>